<gene>
    <name evidence="2" type="ORF">GCM10009093_02500</name>
</gene>
<keyword evidence="1" id="KW-0732">Signal</keyword>
<accession>A0ABP3HUH0</accession>
<sequence length="371" mass="38513">MTPMRMLALSAAAAALLAGCNDDKTATPSAPVASAEDAATDAAAVVAETGPSFASETKTFREWTAVCDNINNCAAYGPAAENSGFVMVKLDAGPDARPRVHAGSWSLPSDATRILLYIDGRNYAGKMEALESEDPVLSINNASDQLLGALANGRAMTLSAGGETAAVSLTGAAAAFLWIDERQGRIGTTTALIRKGDRPASSVPAAPAPPRVKAAAPVAQTNLPKDMARQVAALAKVRECADINQGSASINDGWSVNRLGADTLLWSVPCGAGAYNFSHAYAVSANDGAGARTIAFPTSHASQDDLVNSSFNPDTNAISAFGKGRGLGDCGQMAEWSWTGREFALTQEDAMGDCLGVHWEFWPSTWRTTKG</sequence>
<dbReference type="RefSeq" id="WP_167178549.1">
    <property type="nucleotide sequence ID" value="NZ_BAAAEJ010000002.1"/>
</dbReference>
<dbReference type="PROSITE" id="PS51257">
    <property type="entry name" value="PROKAR_LIPOPROTEIN"/>
    <property type="match status" value="1"/>
</dbReference>
<comment type="caution">
    <text evidence="2">The sequence shown here is derived from an EMBL/GenBank/DDBJ whole genome shotgun (WGS) entry which is preliminary data.</text>
</comment>
<feature type="chain" id="PRO_5046024987" evidence="1">
    <location>
        <begin position="19"/>
        <end position="371"/>
    </location>
</feature>
<name>A0ABP3HUH0_9CAUL</name>
<dbReference type="EMBL" id="BAAAEJ010000002">
    <property type="protein sequence ID" value="GAA0378930.1"/>
    <property type="molecule type" value="Genomic_DNA"/>
</dbReference>
<dbReference type="Proteomes" id="UP001500791">
    <property type="component" value="Unassembled WGS sequence"/>
</dbReference>
<evidence type="ECO:0000256" key="1">
    <source>
        <dbReference type="SAM" id="SignalP"/>
    </source>
</evidence>
<organism evidence="2 3">
    <name type="scientific">Brevundimonas terrae</name>
    <dbReference type="NCBI Taxonomy" id="363631"/>
    <lineage>
        <taxon>Bacteria</taxon>
        <taxon>Pseudomonadati</taxon>
        <taxon>Pseudomonadota</taxon>
        <taxon>Alphaproteobacteria</taxon>
        <taxon>Caulobacterales</taxon>
        <taxon>Caulobacteraceae</taxon>
        <taxon>Brevundimonas</taxon>
    </lineage>
</organism>
<dbReference type="Pfam" id="PF06674">
    <property type="entry name" value="DUF1176"/>
    <property type="match status" value="1"/>
</dbReference>
<evidence type="ECO:0000313" key="2">
    <source>
        <dbReference type="EMBL" id="GAA0378930.1"/>
    </source>
</evidence>
<keyword evidence="3" id="KW-1185">Reference proteome</keyword>
<proteinExistence type="predicted"/>
<protein>
    <submittedName>
        <fullName evidence="2">DUF1176 domain-containing protein</fullName>
    </submittedName>
</protein>
<feature type="signal peptide" evidence="1">
    <location>
        <begin position="1"/>
        <end position="18"/>
    </location>
</feature>
<dbReference type="InterPro" id="IPR009560">
    <property type="entry name" value="DUF1176"/>
</dbReference>
<reference evidence="3" key="1">
    <citation type="journal article" date="2019" name="Int. J. Syst. Evol. Microbiol.">
        <title>The Global Catalogue of Microorganisms (GCM) 10K type strain sequencing project: providing services to taxonomists for standard genome sequencing and annotation.</title>
        <authorList>
            <consortium name="The Broad Institute Genomics Platform"/>
            <consortium name="The Broad Institute Genome Sequencing Center for Infectious Disease"/>
            <person name="Wu L."/>
            <person name="Ma J."/>
        </authorList>
    </citation>
    <scope>NUCLEOTIDE SEQUENCE [LARGE SCALE GENOMIC DNA]</scope>
    <source>
        <strain evidence="3">JCM 13476</strain>
    </source>
</reference>
<evidence type="ECO:0000313" key="3">
    <source>
        <dbReference type="Proteomes" id="UP001500791"/>
    </source>
</evidence>